<evidence type="ECO:0000256" key="1">
    <source>
        <dbReference type="SAM" id="Phobius"/>
    </source>
</evidence>
<comment type="caution">
    <text evidence="3">The sequence shown here is derived from an EMBL/GenBank/DDBJ whole genome shotgun (WGS) entry which is preliminary data.</text>
</comment>
<feature type="transmembrane region" description="Helical" evidence="1">
    <location>
        <begin position="79"/>
        <end position="104"/>
    </location>
</feature>
<name>A0A849CC98_9NOCA</name>
<organism evidence="3 4">
    <name type="scientific">Nocardia uniformis</name>
    <dbReference type="NCBI Taxonomy" id="53432"/>
    <lineage>
        <taxon>Bacteria</taxon>
        <taxon>Bacillati</taxon>
        <taxon>Actinomycetota</taxon>
        <taxon>Actinomycetes</taxon>
        <taxon>Mycobacteriales</taxon>
        <taxon>Nocardiaceae</taxon>
        <taxon>Nocardia</taxon>
    </lineage>
</organism>
<keyword evidence="1" id="KW-0812">Transmembrane</keyword>
<evidence type="ECO:0000313" key="4">
    <source>
        <dbReference type="Proteomes" id="UP000586827"/>
    </source>
</evidence>
<gene>
    <name evidence="3" type="ORF">HLB23_12180</name>
</gene>
<dbReference type="EMBL" id="JABELX010000004">
    <property type="protein sequence ID" value="NNH70611.1"/>
    <property type="molecule type" value="Genomic_DNA"/>
</dbReference>
<dbReference type="AlphaFoldDB" id="A0A849CC98"/>
<keyword evidence="1" id="KW-1133">Transmembrane helix</keyword>
<reference evidence="3 4" key="1">
    <citation type="submission" date="2020-05" db="EMBL/GenBank/DDBJ databases">
        <title>MicrobeNet Type strains.</title>
        <authorList>
            <person name="Nicholson A.C."/>
        </authorList>
    </citation>
    <scope>NUCLEOTIDE SEQUENCE [LARGE SCALE GENOMIC DNA]</scope>
    <source>
        <strain evidence="3 4">JCM 3224</strain>
    </source>
</reference>
<protein>
    <submittedName>
        <fullName evidence="3">DUF1707 domain-containing protein</fullName>
    </submittedName>
</protein>
<proteinExistence type="predicted"/>
<sequence>MMAIGPSTRAANVDRERVIGLLQTQLAAGTLSAEEFSARAAVASRARTLGELDQLTQDLPVPVPSSVERTTSDPLRGMIVGALVAVAAFLLILVVVLVVLGVGATTG</sequence>
<dbReference type="RefSeq" id="WP_170264216.1">
    <property type="nucleotide sequence ID" value="NZ_JABELX010000004.1"/>
</dbReference>
<keyword evidence="1" id="KW-0472">Membrane</keyword>
<dbReference type="Pfam" id="PF08044">
    <property type="entry name" value="DUF1707"/>
    <property type="match status" value="1"/>
</dbReference>
<keyword evidence="4" id="KW-1185">Reference proteome</keyword>
<accession>A0A849CC98</accession>
<evidence type="ECO:0000259" key="2">
    <source>
        <dbReference type="Pfam" id="PF08044"/>
    </source>
</evidence>
<dbReference type="Proteomes" id="UP000586827">
    <property type="component" value="Unassembled WGS sequence"/>
</dbReference>
<dbReference type="InterPro" id="IPR012551">
    <property type="entry name" value="DUF1707_SHOCT-like"/>
</dbReference>
<feature type="domain" description="DUF1707" evidence="2">
    <location>
        <begin position="8"/>
        <end position="60"/>
    </location>
</feature>
<evidence type="ECO:0000313" key="3">
    <source>
        <dbReference type="EMBL" id="NNH70611.1"/>
    </source>
</evidence>